<organism evidence="2 3">
    <name type="scientific">Rhodococcus pyridinivorans AK37</name>
    <dbReference type="NCBI Taxonomy" id="1114960"/>
    <lineage>
        <taxon>Bacteria</taxon>
        <taxon>Bacillati</taxon>
        <taxon>Actinomycetota</taxon>
        <taxon>Actinomycetes</taxon>
        <taxon>Mycobacteriales</taxon>
        <taxon>Nocardiaceae</taxon>
        <taxon>Rhodococcus</taxon>
    </lineage>
</organism>
<comment type="caution">
    <text evidence="2">The sequence shown here is derived from an EMBL/GenBank/DDBJ whole genome shotgun (WGS) entry which is preliminary data.</text>
</comment>
<dbReference type="AntiFam" id="ANF00222">
    <property type="entry name" value="Shadow ORF (opposite groL1)"/>
</dbReference>
<proteinExistence type="predicted"/>
<protein>
    <submittedName>
        <fullName evidence="2">DNA polymerase II large subunit</fullName>
    </submittedName>
</protein>
<evidence type="ECO:0000256" key="1">
    <source>
        <dbReference type="SAM" id="MobiDB-lite"/>
    </source>
</evidence>
<accession>H0JKI3</accession>
<evidence type="ECO:0000313" key="3">
    <source>
        <dbReference type="Proteomes" id="UP000005064"/>
    </source>
</evidence>
<evidence type="ECO:0000313" key="2">
    <source>
        <dbReference type="EMBL" id="EHK86168.1"/>
    </source>
</evidence>
<dbReference type="EMBL" id="AHBW01000026">
    <property type="protein sequence ID" value="EHK86168.1"/>
    <property type="molecule type" value="Genomic_DNA"/>
</dbReference>
<dbReference type="Proteomes" id="UP000005064">
    <property type="component" value="Unassembled WGS sequence"/>
</dbReference>
<sequence>MPGLGLFLRLVDDGALGGEHHACDRRGVDDGGTRHLHRVDDALGDEVAVGEGRGVEALTRLLDLAHDHRTVDAGVRGDPVQRRGERGAQRGDARGGVAGEGRLELFERACGLYESRPATGDDALLDGRLRGVDCVLDAELALLEVRFGRRTHTDDGDATGELREALFELFAVPVGLGGLDLTTQLSGARLDVLGGTGTVDDRGAVLRDDDAAGRAEQVESGLLEGQTQIGVDDRTRGDNGEVFEEGLPAITEVRSLDGNGLEGLADRVDHQGRQRLALDVLGDDQDRLAGLCDLLEEREEVGKRADLLAVQQDERVLEDGFLRVDVRDEVGRQEALVELHALGDDQFGAQRGGFLDGDDTVLPDAGQRLADHLTDLLVARGHGSDLRDGGLALDGSGGSEQSLAHLVRTLGDTGTERDRIGACGNVLQAGLDERLGENGRGGGAVTRDIVGLGRDTLDELGAEVLERILQLDLTGDAHTVVRDGGTTEGLGEHDVPATRAERHLDGVGQLVDTALESPPRGLVELDLLGHVLRLLLDSDVPQRIPPRVRNGTPGRNASGLLGDDSQDVARRQDQVLLAGVLDLGSAVLAVDDDVAFLDVQRDALVAIFVPAAGSDGDDGALLGLLLRRVRDDQAGGSRRLGLVGLDEDLVLERLDVHARHDEPSTFRGNGVREPVFSDTGVFSHHGDSARVPSSRVPGRRSVSLALYTRECQRSRATGANTPTCVEPDVMLRLNNGNP</sequence>
<reference evidence="2 3" key="1">
    <citation type="submission" date="2011-12" db="EMBL/GenBank/DDBJ databases">
        <authorList>
            <person name="Kriszt B."/>
            <person name="Tancsics A."/>
            <person name="Cserhati M."/>
            <person name="Toth A."/>
            <person name="Nagy I."/>
            <person name="Horvath B."/>
            <person name="Tamura T."/>
            <person name="Kukolya J."/>
            <person name="Szoboszlay S."/>
        </authorList>
    </citation>
    <scope>NUCLEOTIDE SEQUENCE [LARGE SCALE GENOMIC DNA]</scope>
    <source>
        <strain evidence="2 3">AK37</strain>
    </source>
</reference>
<feature type="region of interest" description="Disordered" evidence="1">
    <location>
        <begin position="544"/>
        <end position="564"/>
    </location>
</feature>
<dbReference type="PATRIC" id="fig|1114960.4.peg.65"/>
<feature type="compositionally biased region" description="Basic and acidic residues" evidence="1">
    <location>
        <begin position="79"/>
        <end position="93"/>
    </location>
</feature>
<feature type="region of interest" description="Disordered" evidence="1">
    <location>
        <begin position="74"/>
        <end position="96"/>
    </location>
</feature>
<gene>
    <name evidence="2" type="ORF">AK37_00412</name>
</gene>
<name>H0JKI3_9NOCA</name>
<dbReference type="AlphaFoldDB" id="H0JKI3"/>